<organism evidence="2 3">
    <name type="scientific">Actinobacillus porcinus</name>
    <dbReference type="NCBI Taxonomy" id="51048"/>
    <lineage>
        <taxon>Bacteria</taxon>
        <taxon>Pseudomonadati</taxon>
        <taxon>Pseudomonadota</taxon>
        <taxon>Gammaproteobacteria</taxon>
        <taxon>Pasteurellales</taxon>
        <taxon>Pasteurellaceae</taxon>
        <taxon>Actinobacillus</taxon>
    </lineage>
</organism>
<name>A0ABY6THF8_9PAST</name>
<gene>
    <name evidence="2" type="ORF">SAMEA1410922_00133</name>
</gene>
<evidence type="ECO:0000313" key="3">
    <source>
        <dbReference type="Proteomes" id="UP000308167"/>
    </source>
</evidence>
<protein>
    <submittedName>
        <fullName evidence="2">NapC/NirT family periplasmic nitrate (Or nitrite) reductase c-type cytochrome</fullName>
    </submittedName>
</protein>
<dbReference type="InterPro" id="IPR005126">
    <property type="entry name" value="NapC/NirT_cyt_c_N"/>
</dbReference>
<dbReference type="InterPro" id="IPR036280">
    <property type="entry name" value="Multihaem_cyt_sf"/>
</dbReference>
<dbReference type="Proteomes" id="UP000308167">
    <property type="component" value="Unassembled WGS sequence"/>
</dbReference>
<dbReference type="SUPFAM" id="SSF48695">
    <property type="entry name" value="Multiheme cytochromes"/>
    <property type="match status" value="1"/>
</dbReference>
<dbReference type="Pfam" id="PF03264">
    <property type="entry name" value="Cytochrom_NNT"/>
    <property type="match status" value="1"/>
</dbReference>
<sequence>MAQEQNKTCIDCHKGIAHNLPHMEKVQKSFIPENMIKKGDDKK</sequence>
<evidence type="ECO:0000313" key="2">
    <source>
        <dbReference type="EMBL" id="VTU05803.1"/>
    </source>
</evidence>
<keyword evidence="3" id="KW-1185">Reference proteome</keyword>
<proteinExistence type="predicted"/>
<reference evidence="2 3" key="1">
    <citation type="submission" date="2019-05" db="EMBL/GenBank/DDBJ databases">
        <authorList>
            <consortium name="Pathogen Informatics"/>
        </authorList>
    </citation>
    <scope>NUCLEOTIDE SEQUENCE [LARGE SCALE GENOMIC DNA]</scope>
    <source>
        <strain evidence="2 3">NM319</strain>
    </source>
</reference>
<accession>A0ABY6THF8</accession>
<comment type="caution">
    <text evidence="2">The sequence shown here is derived from an EMBL/GenBank/DDBJ whole genome shotgun (WGS) entry which is preliminary data.</text>
</comment>
<feature type="domain" description="NapC/NirT cytochrome c N-terminal" evidence="1">
    <location>
        <begin position="2"/>
        <end position="23"/>
    </location>
</feature>
<evidence type="ECO:0000259" key="1">
    <source>
        <dbReference type="Pfam" id="PF03264"/>
    </source>
</evidence>
<dbReference type="EMBL" id="CABFKI010000001">
    <property type="protein sequence ID" value="VTU05803.1"/>
    <property type="molecule type" value="Genomic_DNA"/>
</dbReference>